<evidence type="ECO:0000313" key="4">
    <source>
        <dbReference type="EMBL" id="KAL3421161.1"/>
    </source>
</evidence>
<dbReference type="InterPro" id="IPR002347">
    <property type="entry name" value="SDR_fam"/>
</dbReference>
<dbReference type="InterPro" id="IPR036291">
    <property type="entry name" value="NAD(P)-bd_dom_sf"/>
</dbReference>
<dbReference type="PRINTS" id="PR00081">
    <property type="entry name" value="GDHRDH"/>
</dbReference>
<sequence>MGNTYSQLFPPKATFTEQNLADQTGKVFIVTGSSTGVGKALAEILYSHNAKIYIAARSEERSQAAIESIKSKFPNSKGALAFLHLDLGDLSTIKKSAEDFLGKEDRLDVLWNNAGVMVPPQGSKTEQGYEMQLGTNNVGPFLFTKLLTPKLIETAKSSPSGSVRVVWVSSSAAESFAPTGGVDMSNLDYKTDKSSFHKYGVSKAGNVLHSLEYAKRFPEVISVSCNPGNLKSDLGRHMPAWQKSITNFILYPVIQGAFTELYCGLSPDLTPERNGAWIIPWGRSGPLRKDLQDAGKLESEGGSGRSLQFWNWTEEQVKSFV</sequence>
<protein>
    <submittedName>
        <fullName evidence="4">Short-chain dehydrogenase</fullName>
    </submittedName>
</protein>
<dbReference type="Gene3D" id="3.40.50.720">
    <property type="entry name" value="NAD(P)-binding Rossmann-like Domain"/>
    <property type="match status" value="1"/>
</dbReference>
<evidence type="ECO:0000256" key="1">
    <source>
        <dbReference type="ARBA" id="ARBA00006484"/>
    </source>
</evidence>
<dbReference type="Pfam" id="PF00106">
    <property type="entry name" value="adh_short"/>
    <property type="match status" value="1"/>
</dbReference>
<evidence type="ECO:0000256" key="3">
    <source>
        <dbReference type="ARBA" id="ARBA00023002"/>
    </source>
</evidence>
<reference evidence="4 5" key="1">
    <citation type="submission" date="2024-06" db="EMBL/GenBank/DDBJ databases">
        <title>Complete genome of Phlyctema vagabunda strain 19-DSS-EL-015.</title>
        <authorList>
            <person name="Fiorenzani C."/>
        </authorList>
    </citation>
    <scope>NUCLEOTIDE SEQUENCE [LARGE SCALE GENOMIC DNA]</scope>
    <source>
        <strain evidence="4 5">19-DSS-EL-015</strain>
    </source>
</reference>
<proteinExistence type="inferred from homology"/>
<evidence type="ECO:0000256" key="2">
    <source>
        <dbReference type="ARBA" id="ARBA00022857"/>
    </source>
</evidence>
<dbReference type="SUPFAM" id="SSF51735">
    <property type="entry name" value="NAD(P)-binding Rossmann-fold domains"/>
    <property type="match status" value="1"/>
</dbReference>
<keyword evidence="5" id="KW-1185">Reference proteome</keyword>
<comment type="caution">
    <text evidence="4">The sequence shown here is derived from an EMBL/GenBank/DDBJ whole genome shotgun (WGS) entry which is preliminary data.</text>
</comment>
<evidence type="ECO:0000313" key="5">
    <source>
        <dbReference type="Proteomes" id="UP001629113"/>
    </source>
</evidence>
<organism evidence="4 5">
    <name type="scientific">Phlyctema vagabunda</name>
    <dbReference type="NCBI Taxonomy" id="108571"/>
    <lineage>
        <taxon>Eukaryota</taxon>
        <taxon>Fungi</taxon>
        <taxon>Dikarya</taxon>
        <taxon>Ascomycota</taxon>
        <taxon>Pezizomycotina</taxon>
        <taxon>Leotiomycetes</taxon>
        <taxon>Helotiales</taxon>
        <taxon>Dermateaceae</taxon>
        <taxon>Phlyctema</taxon>
    </lineage>
</organism>
<accession>A0ABR4PDP9</accession>
<dbReference type="EMBL" id="JBFCZG010000006">
    <property type="protein sequence ID" value="KAL3421161.1"/>
    <property type="molecule type" value="Genomic_DNA"/>
</dbReference>
<keyword evidence="2" id="KW-0521">NADP</keyword>
<name>A0ABR4PDP9_9HELO</name>
<dbReference type="PANTHER" id="PTHR24320:SF236">
    <property type="entry name" value="SHORT-CHAIN DEHYDROGENASE-RELATED"/>
    <property type="match status" value="1"/>
</dbReference>
<comment type="similarity">
    <text evidence="1">Belongs to the short-chain dehydrogenases/reductases (SDR) family.</text>
</comment>
<gene>
    <name evidence="4" type="ORF">PVAG01_07606</name>
</gene>
<dbReference type="Proteomes" id="UP001629113">
    <property type="component" value="Unassembled WGS sequence"/>
</dbReference>
<keyword evidence="3" id="KW-0560">Oxidoreductase</keyword>
<dbReference type="PANTHER" id="PTHR24320">
    <property type="entry name" value="RETINOL DEHYDROGENASE"/>
    <property type="match status" value="1"/>
</dbReference>